<feature type="region of interest" description="Disordered" evidence="1">
    <location>
        <begin position="1"/>
        <end position="24"/>
    </location>
</feature>
<dbReference type="AlphaFoldDB" id="A0A2S9YI56"/>
<evidence type="ECO:0000256" key="1">
    <source>
        <dbReference type="SAM" id="MobiDB-lite"/>
    </source>
</evidence>
<dbReference type="EMBL" id="PVNK01000025">
    <property type="protein sequence ID" value="PRQ04759.1"/>
    <property type="molecule type" value="Genomic_DNA"/>
</dbReference>
<gene>
    <name evidence="2" type="ORF">ENSA5_05240</name>
</gene>
<dbReference type="Proteomes" id="UP000237968">
    <property type="component" value="Unassembled WGS sequence"/>
</dbReference>
<sequence length="96" mass="9792">MEIGEPVSPLAAGSAGSTEPPPAGKLRLWIVDPRYVPVELGEALEYKVLDGSGQTIASGTLEGTGYVDIDEPEGGEVSVWLDGEVLTAHVGSGDAG</sequence>
<name>A0A2S9YI56_9BACT</name>
<organism evidence="2 3">
    <name type="scientific">Enhygromyxa salina</name>
    <dbReference type="NCBI Taxonomy" id="215803"/>
    <lineage>
        <taxon>Bacteria</taxon>
        <taxon>Pseudomonadati</taxon>
        <taxon>Myxococcota</taxon>
        <taxon>Polyangia</taxon>
        <taxon>Nannocystales</taxon>
        <taxon>Nannocystaceae</taxon>
        <taxon>Enhygromyxa</taxon>
    </lineage>
</organism>
<protein>
    <submittedName>
        <fullName evidence="2">Uncharacterized protein</fullName>
    </submittedName>
</protein>
<accession>A0A2S9YI56</accession>
<evidence type="ECO:0000313" key="3">
    <source>
        <dbReference type="Proteomes" id="UP000237968"/>
    </source>
</evidence>
<proteinExistence type="predicted"/>
<comment type="caution">
    <text evidence="2">The sequence shown here is derived from an EMBL/GenBank/DDBJ whole genome shotgun (WGS) entry which is preliminary data.</text>
</comment>
<keyword evidence="3" id="KW-1185">Reference proteome</keyword>
<dbReference type="RefSeq" id="WP_106389987.1">
    <property type="nucleotide sequence ID" value="NZ_PVNK01000025.1"/>
</dbReference>
<reference evidence="2 3" key="1">
    <citation type="submission" date="2018-03" db="EMBL/GenBank/DDBJ databases">
        <title>Draft Genome Sequences of the Obligatory Marine Myxobacteria Enhygromyxa salina SWB005.</title>
        <authorList>
            <person name="Poehlein A."/>
            <person name="Moghaddam J.A."/>
            <person name="Harms H."/>
            <person name="Alanjari M."/>
            <person name="Koenig G.M."/>
            <person name="Daniel R."/>
            <person name="Schaeberle T.F."/>
        </authorList>
    </citation>
    <scope>NUCLEOTIDE SEQUENCE [LARGE SCALE GENOMIC DNA]</scope>
    <source>
        <strain evidence="2 3">SWB005</strain>
    </source>
</reference>
<evidence type="ECO:0000313" key="2">
    <source>
        <dbReference type="EMBL" id="PRQ04759.1"/>
    </source>
</evidence>